<sequence>MVTKSIFEGLALAIDAIGKREFYPAVTGYLRRCLSYDNVIVIVFSGTAVPNVLYKKIYGPDVFRYLAEQYLPAAYLLDPIYHFHLRRGAPGLYRLLDVAPDQFRRSRYFKWYYGRIGITDEISVVLPIGENATITISMGKDGSSGQAFAAKAEDCLRAHEPAIMSLLRAHWVASEAPPAVAPRPMSITDSLIAAMRTHHNVLLSKRQAEVALLILQGHSSPSIGLNLGVSPQTVKVFRKQLYNRCSLSSQAELFALMMPILERATSQVPERKAP</sequence>
<proteinExistence type="predicted"/>
<dbReference type="InterPro" id="IPR016032">
    <property type="entry name" value="Sig_transdc_resp-reg_C-effctor"/>
</dbReference>
<gene>
    <name evidence="1" type="ORF">A8145_01920</name>
</gene>
<evidence type="ECO:0000313" key="2">
    <source>
        <dbReference type="Proteomes" id="UP000093737"/>
    </source>
</evidence>
<dbReference type="SUPFAM" id="SSF46894">
    <property type="entry name" value="C-terminal effector domain of the bipartite response regulators"/>
    <property type="match status" value="1"/>
</dbReference>
<protein>
    <submittedName>
        <fullName evidence="1">Uncharacterized protein</fullName>
    </submittedName>
</protein>
<dbReference type="GO" id="GO:0006355">
    <property type="term" value="P:regulation of DNA-templated transcription"/>
    <property type="evidence" value="ECO:0007669"/>
    <property type="project" value="InterPro"/>
</dbReference>
<dbReference type="GO" id="GO:0003677">
    <property type="term" value="F:DNA binding"/>
    <property type="evidence" value="ECO:0007669"/>
    <property type="project" value="InterPro"/>
</dbReference>
<dbReference type="InterPro" id="IPR036388">
    <property type="entry name" value="WH-like_DNA-bd_sf"/>
</dbReference>
<evidence type="ECO:0000313" key="1">
    <source>
        <dbReference type="EMBL" id="OBQ71650.1"/>
    </source>
</evidence>
<organism evidence="1 2">
    <name type="scientific">Rhizobium loti</name>
    <name type="common">Mesorhizobium loti</name>
    <dbReference type="NCBI Taxonomy" id="381"/>
    <lineage>
        <taxon>Bacteria</taxon>
        <taxon>Pseudomonadati</taxon>
        <taxon>Pseudomonadota</taxon>
        <taxon>Alphaproteobacteria</taxon>
        <taxon>Hyphomicrobiales</taxon>
        <taxon>Phyllobacteriaceae</taxon>
        <taxon>Mesorhizobium</taxon>
    </lineage>
</organism>
<comment type="caution">
    <text evidence="1">The sequence shown here is derived from an EMBL/GenBank/DDBJ whole genome shotgun (WGS) entry which is preliminary data.</text>
</comment>
<name>A0A6M7U9Q9_RHILI</name>
<dbReference type="Gene3D" id="1.10.10.10">
    <property type="entry name" value="Winged helix-like DNA-binding domain superfamily/Winged helix DNA-binding domain"/>
    <property type="match status" value="1"/>
</dbReference>
<dbReference type="Pfam" id="PF00196">
    <property type="entry name" value="GerE"/>
    <property type="match status" value="1"/>
</dbReference>
<dbReference type="SMART" id="SM00421">
    <property type="entry name" value="HTH_LUXR"/>
    <property type="match status" value="1"/>
</dbReference>
<dbReference type="Proteomes" id="UP000093737">
    <property type="component" value="Unassembled WGS sequence"/>
</dbReference>
<accession>A0A6M7U9Q9</accession>
<reference evidence="1 2" key="1">
    <citation type="submission" date="2016-05" db="EMBL/GenBank/DDBJ databases">
        <authorList>
            <person name="Ramsay J.P."/>
        </authorList>
    </citation>
    <scope>NUCLEOTIDE SEQUENCE [LARGE SCALE GENOMIC DNA]</scope>
    <source>
        <strain evidence="1 2">NZP2042</strain>
    </source>
</reference>
<dbReference type="InterPro" id="IPR000792">
    <property type="entry name" value="Tscrpt_reg_LuxR_C"/>
</dbReference>
<dbReference type="AlphaFoldDB" id="A0A6M7U9Q9"/>
<dbReference type="EMBL" id="LYTK01000001">
    <property type="protein sequence ID" value="OBQ71650.1"/>
    <property type="molecule type" value="Genomic_DNA"/>
</dbReference>
<dbReference type="PROSITE" id="PS50043">
    <property type="entry name" value="HTH_LUXR_2"/>
    <property type="match status" value="1"/>
</dbReference>
<dbReference type="PRINTS" id="PR00038">
    <property type="entry name" value="HTHLUXR"/>
</dbReference>